<dbReference type="SUPFAM" id="SSF56219">
    <property type="entry name" value="DNase I-like"/>
    <property type="match status" value="1"/>
</dbReference>
<gene>
    <name evidence="2" type="ORF">BIY20_13015</name>
</gene>
<accession>A0ABX3FEC7</accession>
<keyword evidence="3" id="KW-1185">Reference proteome</keyword>
<evidence type="ECO:0000259" key="1">
    <source>
        <dbReference type="Pfam" id="PF03372"/>
    </source>
</evidence>
<dbReference type="InterPro" id="IPR005135">
    <property type="entry name" value="Endo/exonuclease/phosphatase"/>
</dbReference>
<dbReference type="Proteomes" id="UP000186039">
    <property type="component" value="Unassembled WGS sequence"/>
</dbReference>
<dbReference type="EMBL" id="MJMH01000193">
    <property type="protein sequence ID" value="OLQ88514.1"/>
    <property type="molecule type" value="Genomic_DNA"/>
</dbReference>
<feature type="domain" description="Endonuclease/exonuclease/phosphatase" evidence="1">
    <location>
        <begin position="46"/>
        <end position="305"/>
    </location>
</feature>
<evidence type="ECO:0000313" key="2">
    <source>
        <dbReference type="EMBL" id="OLQ88514.1"/>
    </source>
</evidence>
<keyword evidence="2" id="KW-0255">Endonuclease</keyword>
<dbReference type="PANTHER" id="PTHR14859">
    <property type="entry name" value="CALCOFLUOR WHITE HYPERSENSITIVE PROTEIN PRECURSOR"/>
    <property type="match status" value="1"/>
</dbReference>
<dbReference type="GO" id="GO:0004519">
    <property type="term" value="F:endonuclease activity"/>
    <property type="evidence" value="ECO:0007669"/>
    <property type="project" value="UniProtKB-KW"/>
</dbReference>
<dbReference type="PANTHER" id="PTHR14859:SF15">
    <property type="entry name" value="ENDONUCLEASE_EXONUCLEASE_PHOSPHATASE DOMAIN-CONTAINING PROTEIN"/>
    <property type="match status" value="1"/>
</dbReference>
<keyword evidence="2" id="KW-0378">Hydrolase</keyword>
<dbReference type="RefSeq" id="WP_075715695.1">
    <property type="nucleotide sequence ID" value="NZ_AP019655.1"/>
</dbReference>
<dbReference type="Pfam" id="PF03372">
    <property type="entry name" value="Exo_endo_phos"/>
    <property type="match status" value="1"/>
</dbReference>
<dbReference type="InterPro" id="IPR036691">
    <property type="entry name" value="Endo/exonu/phosph_ase_sf"/>
</dbReference>
<protein>
    <submittedName>
        <fullName evidence="2">Endonuclease</fullName>
    </submittedName>
</protein>
<comment type="caution">
    <text evidence="2">The sequence shown here is derived from an EMBL/GenBank/DDBJ whole genome shotgun (WGS) entry which is preliminary data.</text>
</comment>
<dbReference type="Gene3D" id="3.60.10.10">
    <property type="entry name" value="Endonuclease/exonuclease/phosphatase"/>
    <property type="match status" value="1"/>
</dbReference>
<dbReference type="InterPro" id="IPR051916">
    <property type="entry name" value="GPI-anchor_lipid_remodeler"/>
</dbReference>
<keyword evidence="2" id="KW-0540">Nuclease</keyword>
<name>A0ABX3FEC7_9VIBR</name>
<organism evidence="2 3">
    <name type="scientific">Vibrio panuliri</name>
    <dbReference type="NCBI Taxonomy" id="1381081"/>
    <lineage>
        <taxon>Bacteria</taxon>
        <taxon>Pseudomonadati</taxon>
        <taxon>Pseudomonadota</taxon>
        <taxon>Gammaproteobacteria</taxon>
        <taxon>Vibrionales</taxon>
        <taxon>Vibrionaceae</taxon>
        <taxon>Vibrio</taxon>
    </lineage>
</organism>
<sequence>MITNTTLTLATANLFNFIEPPNAFYDFENIYDTQAWHAKCEWTKKQILELDADVIGLQEVFSIEAAEKLVTELGYSHFATVAIPHIESDYIHSQPVVAVASKYPFKHVEPVTSSSLIAQHYSIEPPSFSRPPIFAVIDVPDVGDIAFYVCHLKSQRPTQSDSEQYSHPIIGQWLSTQQRGWEAVMLRLFMELKYQTHPMPTVLVGDMNQSLAHHVTGLLTHPVDQSLTALNLQDSWDIFTLNEPLRARPATHYHFAQGNVLDYILVSQEFQPNSPHSLADVKQYQVRDKHLINPNYEQDKQASDHAFVAVTVQFVL</sequence>
<evidence type="ECO:0000313" key="3">
    <source>
        <dbReference type="Proteomes" id="UP000186039"/>
    </source>
</evidence>
<reference evidence="2 3" key="1">
    <citation type="submission" date="2016-09" db="EMBL/GenBank/DDBJ databases">
        <title>Genomic Taxonomy of the Vibrionaceae.</title>
        <authorList>
            <person name="Gonzalez-Castillo A."/>
            <person name="Gomez-Gil B."/>
            <person name="Enciso-Ibarra K."/>
        </authorList>
    </citation>
    <scope>NUCLEOTIDE SEQUENCE [LARGE SCALE GENOMIC DNA]</scope>
    <source>
        <strain evidence="2 3">CAIM 1902</strain>
    </source>
</reference>
<proteinExistence type="predicted"/>